<dbReference type="Pfam" id="PF00441">
    <property type="entry name" value="Acyl-CoA_dh_1"/>
    <property type="match status" value="1"/>
</dbReference>
<accession>A0A1H9LQH4</accession>
<dbReference type="STRING" id="489703.SAMN04488038_1176"/>
<evidence type="ECO:0000259" key="14">
    <source>
        <dbReference type="Pfam" id="PF12806"/>
    </source>
</evidence>
<feature type="domain" description="Acetyl-CoA dehydrogenase-like C-terminal" evidence="14">
    <location>
        <begin position="471"/>
        <end position="590"/>
    </location>
</feature>
<dbReference type="EC" id="1.3.99.41" evidence="8"/>
<feature type="domain" description="Acyl-CoA dehydrogenase/oxidase N-terminal" evidence="13">
    <location>
        <begin position="44"/>
        <end position="159"/>
    </location>
</feature>
<dbReference type="InterPro" id="IPR052166">
    <property type="entry name" value="Diverse_Acyl-CoA_DH"/>
</dbReference>
<reference evidence="15 16" key="1">
    <citation type="submission" date="2016-10" db="EMBL/GenBank/DDBJ databases">
        <authorList>
            <person name="de Groot N.N."/>
        </authorList>
    </citation>
    <scope>NUCLEOTIDE SEQUENCE [LARGE SCALE GENOMIC DNA]</scope>
    <source>
        <strain evidence="15 16">DSM 25927</strain>
    </source>
</reference>
<comment type="catalytic activity">
    <reaction evidence="6">
        <text>3-(methylsulfanyl)propanoyl-CoA + oxidized [electron-transfer flavoprotein] + H(+) = 3-(methylsulfanyl)acryloyl-CoA + reduced [electron-transfer flavoprotein]</text>
        <dbReference type="Rhea" id="RHEA:52612"/>
        <dbReference type="Rhea" id="RHEA-COMP:10685"/>
        <dbReference type="Rhea" id="RHEA-COMP:10686"/>
        <dbReference type="ChEBI" id="CHEBI:15378"/>
        <dbReference type="ChEBI" id="CHEBI:57692"/>
        <dbReference type="ChEBI" id="CHEBI:58307"/>
        <dbReference type="ChEBI" id="CHEBI:82815"/>
        <dbReference type="ChEBI" id="CHEBI:84994"/>
        <dbReference type="EC" id="1.3.99.41"/>
    </reaction>
    <physiologicalReaction direction="left-to-right" evidence="6">
        <dbReference type="Rhea" id="RHEA:52613"/>
    </physiologicalReaction>
</comment>
<dbReference type="SUPFAM" id="SSF56645">
    <property type="entry name" value="Acyl-CoA dehydrogenase NM domain-like"/>
    <property type="match status" value="1"/>
</dbReference>
<dbReference type="Pfam" id="PF12806">
    <property type="entry name" value="Acyl-CoA_dh_C"/>
    <property type="match status" value="1"/>
</dbReference>
<dbReference type="Gene3D" id="1.10.540.10">
    <property type="entry name" value="Acyl-CoA dehydrogenase/oxidase, N-terminal domain"/>
    <property type="match status" value="1"/>
</dbReference>
<organism evidence="15 16">
    <name type="scientific">Solimonas aquatica</name>
    <dbReference type="NCBI Taxonomy" id="489703"/>
    <lineage>
        <taxon>Bacteria</taxon>
        <taxon>Pseudomonadati</taxon>
        <taxon>Pseudomonadota</taxon>
        <taxon>Gammaproteobacteria</taxon>
        <taxon>Nevskiales</taxon>
        <taxon>Nevskiaceae</taxon>
        <taxon>Solimonas</taxon>
    </lineage>
</organism>
<protein>
    <recommendedName>
        <fullName evidence="9">3-methylmercaptopropionyl-CoA dehydrogenase</fullName>
        <ecNumber evidence="8">1.3.99.41</ecNumber>
    </recommendedName>
</protein>
<dbReference type="SUPFAM" id="SSF47203">
    <property type="entry name" value="Acyl-CoA dehydrogenase C-terminal domain-like"/>
    <property type="match status" value="1"/>
</dbReference>
<evidence type="ECO:0000256" key="7">
    <source>
        <dbReference type="ARBA" id="ARBA00058683"/>
    </source>
</evidence>
<evidence type="ECO:0000259" key="11">
    <source>
        <dbReference type="Pfam" id="PF00441"/>
    </source>
</evidence>
<feature type="domain" description="Acyl-CoA oxidase/dehydrogenase middle" evidence="12">
    <location>
        <begin position="164"/>
        <end position="272"/>
    </location>
</feature>
<evidence type="ECO:0000256" key="3">
    <source>
        <dbReference type="ARBA" id="ARBA00022630"/>
    </source>
</evidence>
<evidence type="ECO:0000256" key="2">
    <source>
        <dbReference type="ARBA" id="ARBA00009347"/>
    </source>
</evidence>
<gene>
    <name evidence="15" type="ORF">SAMN04488038_1176</name>
</gene>
<evidence type="ECO:0000256" key="5">
    <source>
        <dbReference type="ARBA" id="ARBA00023002"/>
    </source>
</evidence>
<dbReference type="InterPro" id="IPR013786">
    <property type="entry name" value="AcylCoA_DH/ox_N"/>
</dbReference>
<evidence type="ECO:0000259" key="13">
    <source>
        <dbReference type="Pfam" id="PF02771"/>
    </source>
</evidence>
<proteinExistence type="inferred from homology"/>
<keyword evidence="5 10" id="KW-0560">Oxidoreductase</keyword>
<dbReference type="InterPro" id="IPR025878">
    <property type="entry name" value="Acyl-CoA_dh-like_C_dom"/>
</dbReference>
<evidence type="ECO:0000256" key="10">
    <source>
        <dbReference type="RuleBase" id="RU362125"/>
    </source>
</evidence>
<comment type="cofactor">
    <cofactor evidence="1 10">
        <name>FAD</name>
        <dbReference type="ChEBI" id="CHEBI:57692"/>
    </cofactor>
</comment>
<evidence type="ECO:0000256" key="1">
    <source>
        <dbReference type="ARBA" id="ARBA00001974"/>
    </source>
</evidence>
<evidence type="ECO:0000256" key="8">
    <source>
        <dbReference type="ARBA" id="ARBA00066694"/>
    </source>
</evidence>
<dbReference type="InterPro" id="IPR009075">
    <property type="entry name" value="AcylCo_DH/oxidase_C"/>
</dbReference>
<sequence>MPQYTPPVRDMQFVLHELLDVGAAFSQLPPHADLDADTVNSIIEEAGKFASQVIFPLNQSGDEEGCTYVGDGVVKAPKGYREAYQQYCEQGWPALSCDPEFGGQGLPELVNNVLQEMLNSANQAWTMYPGLTHGAYSSLHAYGTPEQKKVYLSKLVSGEWTGTMCLTEPHCGTDLGILRSKAEPRGDGSYSISGTKIFISSGEHDVSENIIHLVLARLPDAPAGTKGISLFIVPKFLPDAAGKPGARNAVKCGSIEHKMGIHSNATCVMNFDGAQGFMVGEPNRGMQAMFVMMNGARLGVGMQSLGLAEVAYQNSLAYAKDRLQSRSLTGAKLKDKPADPIIVHPDVRRMLLSQKAHVEAARALCYWVGLMIDQEHKHPDEAVRKDAGDLVALLTPIVKAFITDNSFESTNLGMQVFGGHGYVREWGMEQYVRDARINLIYEGTNTIQSLDLIGRKVLQDGGAKLKKFGKLVQDFVVAQAGREDMKEFVEPLMDIGDKVVKLTGEIGMKAAQNPDEMGAAAVPYLRVVGHLVYSYLWARMARLALDKQGEGDFYKAKLATARYYFARMLPETASLIRVARAGSGSLMAMDAALF</sequence>
<feature type="domain" description="Acyl-CoA dehydrogenase/oxidase C-terminal" evidence="11">
    <location>
        <begin position="283"/>
        <end position="456"/>
    </location>
</feature>
<evidence type="ECO:0000259" key="12">
    <source>
        <dbReference type="Pfam" id="PF02770"/>
    </source>
</evidence>
<dbReference type="InterPro" id="IPR009100">
    <property type="entry name" value="AcylCoA_DH/oxidase_NM_dom_sf"/>
</dbReference>
<evidence type="ECO:0000256" key="6">
    <source>
        <dbReference type="ARBA" id="ARBA00051388"/>
    </source>
</evidence>
<evidence type="ECO:0000313" key="15">
    <source>
        <dbReference type="EMBL" id="SER13741.1"/>
    </source>
</evidence>
<dbReference type="PANTHER" id="PTHR42803:SF1">
    <property type="entry name" value="BROAD-SPECIFICITY LINEAR ACYL-COA DEHYDROGENASE FADE5"/>
    <property type="match status" value="1"/>
</dbReference>
<dbReference type="AlphaFoldDB" id="A0A1H9LQH4"/>
<dbReference type="FunFam" id="2.40.110.10:FF:000031">
    <property type="entry name" value="Acyl-CoA dehydrogenase, putative"/>
    <property type="match status" value="1"/>
</dbReference>
<dbReference type="GO" id="GO:0016627">
    <property type="term" value="F:oxidoreductase activity, acting on the CH-CH group of donors"/>
    <property type="evidence" value="ECO:0007669"/>
    <property type="project" value="InterPro"/>
</dbReference>
<dbReference type="InterPro" id="IPR046373">
    <property type="entry name" value="Acyl-CoA_Oxase/DH_mid-dom_sf"/>
</dbReference>
<dbReference type="InterPro" id="IPR036250">
    <property type="entry name" value="AcylCo_DH-like_C"/>
</dbReference>
<dbReference type="Proteomes" id="UP000199233">
    <property type="component" value="Unassembled WGS sequence"/>
</dbReference>
<evidence type="ECO:0000256" key="9">
    <source>
        <dbReference type="ARBA" id="ARBA00069043"/>
    </source>
</evidence>
<dbReference type="PANTHER" id="PTHR42803">
    <property type="entry name" value="ACYL-COA DEHYDROGENASE"/>
    <property type="match status" value="1"/>
</dbReference>
<keyword evidence="4 10" id="KW-0274">FAD</keyword>
<dbReference type="Gene3D" id="1.20.140.10">
    <property type="entry name" value="Butyryl-CoA Dehydrogenase, subunit A, domain 3"/>
    <property type="match status" value="1"/>
</dbReference>
<name>A0A1H9LQH4_9GAMM</name>
<dbReference type="Pfam" id="PF02771">
    <property type="entry name" value="Acyl-CoA_dh_N"/>
    <property type="match status" value="1"/>
</dbReference>
<dbReference type="Pfam" id="PF02770">
    <property type="entry name" value="Acyl-CoA_dh_M"/>
    <property type="match status" value="1"/>
</dbReference>
<dbReference type="GO" id="GO:0050660">
    <property type="term" value="F:flavin adenine dinucleotide binding"/>
    <property type="evidence" value="ECO:0007669"/>
    <property type="project" value="InterPro"/>
</dbReference>
<evidence type="ECO:0000256" key="4">
    <source>
        <dbReference type="ARBA" id="ARBA00022827"/>
    </source>
</evidence>
<comment type="similarity">
    <text evidence="2 10">Belongs to the acyl-CoA dehydrogenase family.</text>
</comment>
<comment type="function">
    <text evidence="7">Involved in the assimilation of dimethylsulphoniopropionate (DMSP), an important compound in the fixation of carbon in marine phytoplankton, by mediating the conversion of 3-(methylthio)propanoyl-CoA (MMPA-CoA) to 3-(methylthio)acryloyl-CoA (MTA-CoA).</text>
</comment>
<dbReference type="OrthoDB" id="9764895at2"/>
<dbReference type="RefSeq" id="WP_093289257.1">
    <property type="nucleotide sequence ID" value="NZ_FOFS01000017.1"/>
</dbReference>
<dbReference type="InterPro" id="IPR037069">
    <property type="entry name" value="AcylCoA_DH/ox_N_sf"/>
</dbReference>
<dbReference type="Gene3D" id="2.40.110.10">
    <property type="entry name" value="Butyryl-CoA Dehydrogenase, subunit A, domain 2"/>
    <property type="match status" value="1"/>
</dbReference>
<dbReference type="EMBL" id="FOFS01000017">
    <property type="protein sequence ID" value="SER13741.1"/>
    <property type="molecule type" value="Genomic_DNA"/>
</dbReference>
<keyword evidence="16" id="KW-1185">Reference proteome</keyword>
<dbReference type="InterPro" id="IPR006091">
    <property type="entry name" value="Acyl-CoA_Oxase/DH_mid-dom"/>
</dbReference>
<evidence type="ECO:0000313" key="16">
    <source>
        <dbReference type="Proteomes" id="UP000199233"/>
    </source>
</evidence>
<keyword evidence="3 10" id="KW-0285">Flavoprotein</keyword>